<evidence type="ECO:0000256" key="2">
    <source>
        <dbReference type="ARBA" id="ARBA00011649"/>
    </source>
</evidence>
<dbReference type="Gene3D" id="2.40.30.10">
    <property type="entry name" value="Translation factors"/>
    <property type="match status" value="1"/>
</dbReference>
<evidence type="ECO:0000259" key="5">
    <source>
        <dbReference type="PROSITE" id="PS51002"/>
    </source>
</evidence>
<keyword evidence="4" id="KW-0472">Membrane</keyword>
<feature type="transmembrane region" description="Helical" evidence="4">
    <location>
        <begin position="32"/>
        <end position="56"/>
    </location>
</feature>
<dbReference type="InterPro" id="IPR005797">
    <property type="entry name" value="Cyt_b/b6_N"/>
</dbReference>
<dbReference type="Pfam" id="PF00033">
    <property type="entry name" value="Cytochrome_B"/>
    <property type="match status" value="1"/>
</dbReference>
<gene>
    <name evidence="8" type="ORF">FHP08_17640</name>
</gene>
<comment type="caution">
    <text evidence="8">The sequence shown here is derived from an EMBL/GenBank/DDBJ whole genome shotgun (WGS) entry which is preliminary data.</text>
</comment>
<dbReference type="SUPFAM" id="SSF54292">
    <property type="entry name" value="2Fe-2S ferredoxin-like"/>
    <property type="match status" value="1"/>
</dbReference>
<evidence type="ECO:0000313" key="9">
    <source>
        <dbReference type="Proteomes" id="UP000321548"/>
    </source>
</evidence>
<dbReference type="CDD" id="cd06189">
    <property type="entry name" value="flavin_oxioreductase"/>
    <property type="match status" value="1"/>
</dbReference>
<dbReference type="GO" id="GO:0016491">
    <property type="term" value="F:oxidoreductase activity"/>
    <property type="evidence" value="ECO:0007669"/>
    <property type="project" value="InterPro"/>
</dbReference>
<feature type="transmembrane region" description="Helical" evidence="4">
    <location>
        <begin position="240"/>
        <end position="260"/>
    </location>
</feature>
<feature type="transmembrane region" description="Helical" evidence="4">
    <location>
        <begin position="142"/>
        <end position="160"/>
    </location>
</feature>
<dbReference type="Gene3D" id="3.10.20.30">
    <property type="match status" value="1"/>
</dbReference>
<feature type="domain" description="2Fe-2S ferredoxin-type" evidence="6">
    <location>
        <begin position="296"/>
        <end position="386"/>
    </location>
</feature>
<feature type="transmembrane region" description="Helical" evidence="4">
    <location>
        <begin position="114"/>
        <end position="136"/>
    </location>
</feature>
<dbReference type="InterPro" id="IPR006058">
    <property type="entry name" value="2Fe2S_fd_BS"/>
</dbReference>
<keyword evidence="4" id="KW-0812">Transmembrane</keyword>
<dbReference type="PROSITE" id="PS51384">
    <property type="entry name" value="FAD_FR"/>
    <property type="match status" value="1"/>
</dbReference>
<feature type="domain" description="FAD-binding FR-type" evidence="7">
    <location>
        <begin position="393"/>
        <end position="493"/>
    </location>
</feature>
<evidence type="ECO:0000256" key="3">
    <source>
        <dbReference type="ARBA" id="ARBA00022714"/>
    </source>
</evidence>
<dbReference type="Pfam" id="PF00175">
    <property type="entry name" value="NAD_binding_1"/>
    <property type="match status" value="1"/>
</dbReference>
<dbReference type="InterPro" id="IPR001433">
    <property type="entry name" value="OxRdtase_FAD/NAD-bd"/>
</dbReference>
<keyword evidence="9" id="KW-1185">Reference proteome</keyword>
<feature type="transmembrane region" description="Helical" evidence="4">
    <location>
        <begin position="215"/>
        <end position="233"/>
    </location>
</feature>
<dbReference type="OrthoDB" id="9806195at2"/>
<keyword evidence="3" id="KW-0001">2Fe-2S</keyword>
<sequence length="637" mass="71154">MLRAIQSLLQWFFLRMEAVGNRVFGDRLNPMYYLGATSYWMFWLVVISGLYVYAFYETGVDKTYASMEAITHGQWFAGGIMRSVHRYASDAMVLTMLLHMLRHFAFDRHRGFRAFSWITGVVLLWLVYASGVNGFMLPWDRLAQFVVIATTEWLDALPVFRGMLTRNFITPEAVSDRLFSLLSFLHIGIPLVVLLALWIHTQRVPRASQMPPRPLAIGLVLMLAVLALVRPVVSQAPADFASFPATLSFDWFYLGVYPLIYAWDPLWLWGALAAATLLLFALPWMPPARYARGEPKQMTVHPGRQLAPVRPGETLLDAGLRAAIPLPFECRSGGCGVCKATLIGGQVEMSGYQKSALTDDERAAGRILTCCATAITDVEFEYEAHAAARGTTIERYRARVERLEKLAHDVMLLGLRLQDGRKLAFEAGQYLNVILEDGARRSYSFTVPSGETDLVELHVRLMPGGRFTTRVFESMKPGDEIQFEGPVGSFVLHEPSDKPLIFVAGATGFAPVKSLLEQAFRLGIERPLYLYWGVRQRRDLYMMALPQRWAREHPNFRFVPVLSEPGTDEPWDGRTGLVHEAILADFPDLSGFSVYACGSVRMVEAARPAFVAQGLSEEACYSDAFTPAGGAAPAARA</sequence>
<dbReference type="PRINTS" id="PR00410">
    <property type="entry name" value="PHEHYDRXLASE"/>
</dbReference>
<feature type="domain" description="Cytochrome b/b6 N-terminal region profile" evidence="5">
    <location>
        <begin position="8"/>
        <end position="213"/>
    </location>
</feature>
<dbReference type="PROSITE" id="PS51002">
    <property type="entry name" value="CYTB_NTER"/>
    <property type="match status" value="1"/>
</dbReference>
<dbReference type="InterPro" id="IPR016174">
    <property type="entry name" value="Di-haem_cyt_TM"/>
</dbReference>
<dbReference type="PROSITE" id="PS00197">
    <property type="entry name" value="2FE2S_FER_1"/>
    <property type="match status" value="1"/>
</dbReference>
<keyword evidence="3" id="KW-0479">Metal-binding</keyword>
<dbReference type="InterPro" id="IPR001041">
    <property type="entry name" value="2Fe-2S_ferredoxin-type"/>
</dbReference>
<feature type="transmembrane region" description="Helical" evidence="4">
    <location>
        <begin position="181"/>
        <end position="200"/>
    </location>
</feature>
<keyword evidence="3" id="KW-0411">Iron-sulfur</keyword>
<dbReference type="GO" id="GO:0016020">
    <property type="term" value="C:membrane"/>
    <property type="evidence" value="ECO:0007669"/>
    <property type="project" value="InterPro"/>
</dbReference>
<dbReference type="InterPro" id="IPR017927">
    <property type="entry name" value="FAD-bd_FR_type"/>
</dbReference>
<dbReference type="GO" id="GO:0022904">
    <property type="term" value="P:respiratory electron transport chain"/>
    <property type="evidence" value="ECO:0007669"/>
    <property type="project" value="InterPro"/>
</dbReference>
<dbReference type="PANTHER" id="PTHR47354">
    <property type="entry name" value="NADH OXIDOREDUCTASE HCR"/>
    <property type="match status" value="1"/>
</dbReference>
<dbReference type="InterPro" id="IPR050415">
    <property type="entry name" value="MRET"/>
</dbReference>
<evidence type="ECO:0000259" key="6">
    <source>
        <dbReference type="PROSITE" id="PS51085"/>
    </source>
</evidence>
<accession>A0A5C8NNJ6</accession>
<keyword evidence="3" id="KW-0408">Iron</keyword>
<organism evidence="8 9">
    <name type="scientific">Zeimonas arvi</name>
    <dbReference type="NCBI Taxonomy" id="2498847"/>
    <lineage>
        <taxon>Bacteria</taxon>
        <taxon>Pseudomonadati</taxon>
        <taxon>Pseudomonadota</taxon>
        <taxon>Betaproteobacteria</taxon>
        <taxon>Burkholderiales</taxon>
        <taxon>Burkholderiaceae</taxon>
        <taxon>Zeimonas</taxon>
    </lineage>
</organism>
<dbReference type="Gene3D" id="1.20.810.10">
    <property type="entry name" value="Cytochrome Bc1 Complex, Chain C"/>
    <property type="match status" value="1"/>
</dbReference>
<dbReference type="GO" id="GO:0009055">
    <property type="term" value="F:electron transfer activity"/>
    <property type="evidence" value="ECO:0007669"/>
    <property type="project" value="InterPro"/>
</dbReference>
<dbReference type="InterPro" id="IPR008333">
    <property type="entry name" value="Cbr1-like_FAD-bd_dom"/>
</dbReference>
<dbReference type="SUPFAM" id="SSF63380">
    <property type="entry name" value="Riboflavin synthase domain-like"/>
    <property type="match status" value="1"/>
</dbReference>
<name>A0A5C8NNJ6_9BURK</name>
<dbReference type="InterPro" id="IPR017938">
    <property type="entry name" value="Riboflavin_synthase-like_b-brl"/>
</dbReference>
<dbReference type="InterPro" id="IPR036010">
    <property type="entry name" value="2Fe-2S_ferredoxin-like_sf"/>
</dbReference>
<dbReference type="Gene3D" id="3.40.50.80">
    <property type="entry name" value="Nucleotide-binding domain of ferredoxin-NADP reductase (FNR) module"/>
    <property type="match status" value="1"/>
</dbReference>
<dbReference type="GO" id="GO:0051537">
    <property type="term" value="F:2 iron, 2 sulfur cluster binding"/>
    <property type="evidence" value="ECO:0007669"/>
    <property type="project" value="UniProtKB-KW"/>
</dbReference>
<dbReference type="SUPFAM" id="SSF81342">
    <property type="entry name" value="Transmembrane di-heme cytochromes"/>
    <property type="match status" value="1"/>
</dbReference>
<evidence type="ECO:0000259" key="7">
    <source>
        <dbReference type="PROSITE" id="PS51384"/>
    </source>
</evidence>
<dbReference type="Proteomes" id="UP000321548">
    <property type="component" value="Unassembled WGS sequence"/>
</dbReference>
<keyword evidence="4" id="KW-1133">Transmembrane helix</keyword>
<reference evidence="8 9" key="1">
    <citation type="submission" date="2019-06" db="EMBL/GenBank/DDBJ databases">
        <title>Quisquiliibacterium sp. nov., isolated from a maize field.</title>
        <authorList>
            <person name="Lin S.-Y."/>
            <person name="Tsai C.-F."/>
            <person name="Young C.-C."/>
        </authorList>
    </citation>
    <scope>NUCLEOTIDE SEQUENCE [LARGE SCALE GENOMIC DNA]</scope>
    <source>
        <strain evidence="8 9">CC-CFT501</strain>
    </source>
</reference>
<dbReference type="InterPro" id="IPR027387">
    <property type="entry name" value="Cytb/b6-like_sf"/>
</dbReference>
<proteinExistence type="predicted"/>
<protein>
    <submittedName>
        <fullName evidence="8">2Fe-2S iron-sulfur cluster binding domain-containing protein</fullName>
    </submittedName>
</protein>
<dbReference type="Pfam" id="PF00111">
    <property type="entry name" value="Fer2"/>
    <property type="match status" value="1"/>
</dbReference>
<dbReference type="SUPFAM" id="SSF52343">
    <property type="entry name" value="Ferredoxin reductase-like, C-terminal NADP-linked domain"/>
    <property type="match status" value="1"/>
</dbReference>
<dbReference type="Pfam" id="PF00970">
    <property type="entry name" value="FAD_binding_6"/>
    <property type="match status" value="1"/>
</dbReference>
<evidence type="ECO:0000256" key="4">
    <source>
        <dbReference type="SAM" id="Phobius"/>
    </source>
</evidence>
<dbReference type="InterPro" id="IPR012675">
    <property type="entry name" value="Beta-grasp_dom_sf"/>
</dbReference>
<feature type="transmembrane region" description="Helical" evidence="4">
    <location>
        <begin position="266"/>
        <end position="285"/>
    </location>
</feature>
<dbReference type="CDD" id="cd00207">
    <property type="entry name" value="fer2"/>
    <property type="match status" value="1"/>
</dbReference>
<dbReference type="RefSeq" id="WP_147705820.1">
    <property type="nucleotide sequence ID" value="NZ_VDUY01000009.1"/>
</dbReference>
<dbReference type="PANTHER" id="PTHR47354:SF5">
    <property type="entry name" value="PROTEIN RFBI"/>
    <property type="match status" value="1"/>
</dbReference>
<dbReference type="PROSITE" id="PS51085">
    <property type="entry name" value="2FE2S_FER_2"/>
    <property type="match status" value="1"/>
</dbReference>
<comment type="cofactor">
    <cofactor evidence="1">
        <name>FAD</name>
        <dbReference type="ChEBI" id="CHEBI:57692"/>
    </cofactor>
</comment>
<dbReference type="AlphaFoldDB" id="A0A5C8NNJ6"/>
<evidence type="ECO:0000313" key="8">
    <source>
        <dbReference type="EMBL" id="TXL62647.1"/>
    </source>
</evidence>
<evidence type="ECO:0000256" key="1">
    <source>
        <dbReference type="ARBA" id="ARBA00001974"/>
    </source>
</evidence>
<dbReference type="InterPro" id="IPR039261">
    <property type="entry name" value="FNR_nucleotide-bd"/>
</dbReference>
<comment type="subunit">
    <text evidence="2">The main subunits of complex b-c1 are: cytochrome b, cytochrome c1 and the Rieske protein.</text>
</comment>
<dbReference type="EMBL" id="VDUY01000009">
    <property type="protein sequence ID" value="TXL62647.1"/>
    <property type="molecule type" value="Genomic_DNA"/>
</dbReference>